<reference evidence="2" key="2">
    <citation type="submission" date="2023-07" db="EMBL/GenBank/DDBJ databases">
        <authorList>
            <person name="Yang W."/>
            <person name="Chen J."/>
            <person name="Ji P."/>
            <person name="Hu F."/>
        </authorList>
    </citation>
    <scope>NUCLEOTIDE SEQUENCE</scope>
    <source>
        <strain evidence="2">CRE-138-0111</strain>
    </source>
</reference>
<proteinExistence type="predicted"/>
<dbReference type="EMBL" id="JARRYG010000008">
    <property type="protein sequence ID" value="MDG4696522.1"/>
    <property type="molecule type" value="Genomic_DNA"/>
</dbReference>
<gene>
    <name evidence="1" type="ORF">P7V44_09750</name>
    <name evidence="2" type="ORF">Q5E86_04100</name>
</gene>
<dbReference type="Proteomes" id="UP001176478">
    <property type="component" value="Unassembled WGS sequence"/>
</dbReference>
<reference evidence="1" key="1">
    <citation type="submission" date="2023-03" db="EMBL/GenBank/DDBJ databases">
        <title>a new species belonging to Providencia genus.</title>
        <authorList>
            <person name="Yang W."/>
            <person name="Hu F."/>
            <person name="Shen S."/>
            <person name="Ding L."/>
            <person name="Yin D."/>
        </authorList>
    </citation>
    <scope>NUCLEOTIDE SEQUENCE</scope>
    <source>
        <strain evidence="1">CRE-3FA-0001</strain>
    </source>
</reference>
<keyword evidence="4" id="KW-1185">Reference proteome</keyword>
<reference evidence="2" key="3">
    <citation type="journal article" date="2024" name="Int. J. Antimicrob. Agents">
        <title>Identification of a novel Providencia species showing multi-drug-resistant in three patients with hospital-acquired infection.</title>
        <authorList>
            <person name="Yang W."/>
            <person name="Chen J."/>
            <person name="Yang F."/>
            <person name="Ji P."/>
            <person name="Shen S."/>
            <person name="Yin D."/>
            <person name="Hu F."/>
        </authorList>
    </citation>
    <scope>NUCLEOTIDE SEQUENCE</scope>
    <source>
        <strain evidence="2">CRE-138-0111</strain>
    </source>
</reference>
<dbReference type="EMBL" id="JAUQTG010000001">
    <property type="protein sequence ID" value="MDO7855571.1"/>
    <property type="molecule type" value="Genomic_DNA"/>
</dbReference>
<dbReference type="Proteomes" id="UP001156701">
    <property type="component" value="Unassembled WGS sequence"/>
</dbReference>
<accession>A0AA42FH82</accession>
<evidence type="ECO:0000313" key="2">
    <source>
        <dbReference type="EMBL" id="MDO7855571.1"/>
    </source>
</evidence>
<dbReference type="RefSeq" id="WP_166686893.1">
    <property type="nucleotide sequence ID" value="NZ_JARRYG010000008.1"/>
</dbReference>
<protein>
    <submittedName>
        <fullName evidence="1">Uncharacterized protein</fullName>
    </submittedName>
</protein>
<evidence type="ECO:0000313" key="3">
    <source>
        <dbReference type="Proteomes" id="UP001156701"/>
    </source>
</evidence>
<comment type="caution">
    <text evidence="1">The sequence shown here is derived from an EMBL/GenBank/DDBJ whole genome shotgun (WGS) entry which is preliminary data.</text>
</comment>
<evidence type="ECO:0000313" key="1">
    <source>
        <dbReference type="EMBL" id="MDG4696522.1"/>
    </source>
</evidence>
<dbReference type="AlphaFoldDB" id="A0AA42FH82"/>
<organism evidence="1 3">
    <name type="scientific">Providencia huashanensis</name>
    <dbReference type="NCBI Taxonomy" id="3037798"/>
    <lineage>
        <taxon>Bacteria</taxon>
        <taxon>Pseudomonadati</taxon>
        <taxon>Pseudomonadota</taxon>
        <taxon>Gammaproteobacteria</taxon>
        <taxon>Enterobacterales</taxon>
        <taxon>Morganellaceae</taxon>
        <taxon>Providencia</taxon>
    </lineage>
</organism>
<evidence type="ECO:0000313" key="4">
    <source>
        <dbReference type="Proteomes" id="UP001176478"/>
    </source>
</evidence>
<sequence length="137" mass="15070">MVLYNNSILSDIIYDTKTFAAQVSGTEEVEMLTSEVKGIFSQVQNLNVSTQVNKNVESNHTENYKINTPEVEIIGSEAQEILAMLGKVNLLDIETSVQSDALVSASNSLLQDEVISVNQDSGFKYIHYALELPIATL</sequence>
<name>A0AA42FH82_9GAMM</name>